<proteinExistence type="predicted"/>
<dbReference type="EMBL" id="KZ805463">
    <property type="protein sequence ID" value="PVH96507.1"/>
    <property type="molecule type" value="Genomic_DNA"/>
</dbReference>
<sequence length="106" mass="12175">MSDQAPRRRYRALHSTRYRPIQIEEQSKRRHHSWFGAAVGLASSAGFVGDLLATGLKEHLPRHTKVEKMHSPLYYSVIKGLIKIKYIGLVARKGESSFTIMAFWFC</sequence>
<evidence type="ECO:0000313" key="1">
    <source>
        <dbReference type="EMBL" id="PVH96507.1"/>
    </source>
</evidence>
<organism evidence="1 2">
    <name type="scientific">Periconia macrospinosa</name>
    <dbReference type="NCBI Taxonomy" id="97972"/>
    <lineage>
        <taxon>Eukaryota</taxon>
        <taxon>Fungi</taxon>
        <taxon>Dikarya</taxon>
        <taxon>Ascomycota</taxon>
        <taxon>Pezizomycotina</taxon>
        <taxon>Dothideomycetes</taxon>
        <taxon>Pleosporomycetidae</taxon>
        <taxon>Pleosporales</taxon>
        <taxon>Massarineae</taxon>
        <taxon>Periconiaceae</taxon>
        <taxon>Periconia</taxon>
    </lineage>
</organism>
<name>A0A2V1DEG6_9PLEO</name>
<evidence type="ECO:0000313" key="2">
    <source>
        <dbReference type="Proteomes" id="UP000244855"/>
    </source>
</evidence>
<reference evidence="1 2" key="1">
    <citation type="journal article" date="2018" name="Sci. Rep.">
        <title>Comparative genomics provides insights into the lifestyle and reveals functional heterogeneity of dark septate endophytic fungi.</title>
        <authorList>
            <person name="Knapp D.G."/>
            <person name="Nemeth J.B."/>
            <person name="Barry K."/>
            <person name="Hainaut M."/>
            <person name="Henrissat B."/>
            <person name="Johnson J."/>
            <person name="Kuo A."/>
            <person name="Lim J.H.P."/>
            <person name="Lipzen A."/>
            <person name="Nolan M."/>
            <person name="Ohm R.A."/>
            <person name="Tamas L."/>
            <person name="Grigoriev I.V."/>
            <person name="Spatafora J.W."/>
            <person name="Nagy L.G."/>
            <person name="Kovacs G.M."/>
        </authorList>
    </citation>
    <scope>NUCLEOTIDE SEQUENCE [LARGE SCALE GENOMIC DNA]</scope>
    <source>
        <strain evidence="1 2">DSE2036</strain>
    </source>
</reference>
<protein>
    <submittedName>
        <fullName evidence="1">Uncharacterized protein</fullName>
    </submittedName>
</protein>
<keyword evidence="2" id="KW-1185">Reference proteome</keyword>
<gene>
    <name evidence="1" type="ORF">DM02DRAFT_617216</name>
</gene>
<accession>A0A2V1DEG6</accession>
<dbReference type="Proteomes" id="UP000244855">
    <property type="component" value="Unassembled WGS sequence"/>
</dbReference>
<dbReference type="AlphaFoldDB" id="A0A2V1DEG6"/>